<dbReference type="Proteomes" id="UP001472677">
    <property type="component" value="Unassembled WGS sequence"/>
</dbReference>
<protein>
    <submittedName>
        <fullName evidence="2">Uncharacterized protein</fullName>
    </submittedName>
</protein>
<evidence type="ECO:0000313" key="2">
    <source>
        <dbReference type="EMBL" id="KAK8589728.1"/>
    </source>
</evidence>
<evidence type="ECO:0000313" key="3">
    <source>
        <dbReference type="Proteomes" id="UP001472677"/>
    </source>
</evidence>
<feature type="compositionally biased region" description="Basic residues" evidence="1">
    <location>
        <begin position="1"/>
        <end position="12"/>
    </location>
</feature>
<feature type="compositionally biased region" description="Basic and acidic residues" evidence="1">
    <location>
        <begin position="13"/>
        <end position="34"/>
    </location>
</feature>
<evidence type="ECO:0000256" key="1">
    <source>
        <dbReference type="SAM" id="MobiDB-lite"/>
    </source>
</evidence>
<organism evidence="2 3">
    <name type="scientific">Hibiscus sabdariffa</name>
    <name type="common">roselle</name>
    <dbReference type="NCBI Taxonomy" id="183260"/>
    <lineage>
        <taxon>Eukaryota</taxon>
        <taxon>Viridiplantae</taxon>
        <taxon>Streptophyta</taxon>
        <taxon>Embryophyta</taxon>
        <taxon>Tracheophyta</taxon>
        <taxon>Spermatophyta</taxon>
        <taxon>Magnoliopsida</taxon>
        <taxon>eudicotyledons</taxon>
        <taxon>Gunneridae</taxon>
        <taxon>Pentapetalae</taxon>
        <taxon>rosids</taxon>
        <taxon>malvids</taxon>
        <taxon>Malvales</taxon>
        <taxon>Malvaceae</taxon>
        <taxon>Malvoideae</taxon>
        <taxon>Hibiscus</taxon>
    </lineage>
</organism>
<name>A0ABR2FZN1_9ROSI</name>
<reference evidence="2 3" key="1">
    <citation type="journal article" date="2024" name="G3 (Bethesda)">
        <title>Genome assembly of Hibiscus sabdariffa L. provides insights into metabolisms of medicinal natural products.</title>
        <authorList>
            <person name="Kim T."/>
        </authorList>
    </citation>
    <scope>NUCLEOTIDE SEQUENCE [LARGE SCALE GENOMIC DNA]</scope>
    <source>
        <strain evidence="2">TK-2024</strain>
        <tissue evidence="2">Old leaves</tissue>
    </source>
</reference>
<sequence>MRKRIPTSQKKKPQVEMKLTRQKQRAEKRPRGDRCRGRKIAVFGGSSGVGGKKQQCNCRRRIGQMKRELRKMKVGVNVMAAQVEAEAKLQGLVRTRNELMDYLWEMEATEALLMGFL</sequence>
<proteinExistence type="predicted"/>
<feature type="region of interest" description="Disordered" evidence="1">
    <location>
        <begin position="1"/>
        <end position="34"/>
    </location>
</feature>
<gene>
    <name evidence="2" type="ORF">V6N12_024119</name>
</gene>
<keyword evidence="3" id="KW-1185">Reference proteome</keyword>
<dbReference type="EMBL" id="JBBPBM010000004">
    <property type="protein sequence ID" value="KAK8589728.1"/>
    <property type="molecule type" value="Genomic_DNA"/>
</dbReference>
<accession>A0ABR2FZN1</accession>
<comment type="caution">
    <text evidence="2">The sequence shown here is derived from an EMBL/GenBank/DDBJ whole genome shotgun (WGS) entry which is preliminary data.</text>
</comment>